<dbReference type="SMART" id="SM00028">
    <property type="entry name" value="TPR"/>
    <property type="match status" value="2"/>
</dbReference>
<evidence type="ECO:0000313" key="4">
    <source>
        <dbReference type="Proteomes" id="UP001470230"/>
    </source>
</evidence>
<evidence type="ECO:0000256" key="1">
    <source>
        <dbReference type="PROSITE-ProRule" id="PRU00339"/>
    </source>
</evidence>
<evidence type="ECO:0008006" key="5">
    <source>
        <dbReference type="Google" id="ProtNLM"/>
    </source>
</evidence>
<feature type="compositionally biased region" description="Polar residues" evidence="2">
    <location>
        <begin position="1"/>
        <end position="14"/>
    </location>
</feature>
<evidence type="ECO:0000256" key="2">
    <source>
        <dbReference type="SAM" id="MobiDB-lite"/>
    </source>
</evidence>
<dbReference type="SUPFAM" id="SSF48452">
    <property type="entry name" value="TPR-like"/>
    <property type="match status" value="1"/>
</dbReference>
<dbReference type="PROSITE" id="PS50005">
    <property type="entry name" value="TPR"/>
    <property type="match status" value="1"/>
</dbReference>
<dbReference type="InterPro" id="IPR011990">
    <property type="entry name" value="TPR-like_helical_dom_sf"/>
</dbReference>
<reference evidence="3 4" key="1">
    <citation type="submission" date="2024-04" db="EMBL/GenBank/DDBJ databases">
        <title>Tritrichomonas musculus Genome.</title>
        <authorList>
            <person name="Alves-Ferreira E."/>
            <person name="Grigg M."/>
            <person name="Lorenzi H."/>
            <person name="Galac M."/>
        </authorList>
    </citation>
    <scope>NUCLEOTIDE SEQUENCE [LARGE SCALE GENOMIC DNA]</scope>
    <source>
        <strain evidence="3 4">EAF2021</strain>
    </source>
</reference>
<dbReference type="EMBL" id="JAPFFF010000006">
    <property type="protein sequence ID" value="KAK8888444.1"/>
    <property type="molecule type" value="Genomic_DNA"/>
</dbReference>
<dbReference type="Proteomes" id="UP001470230">
    <property type="component" value="Unassembled WGS sequence"/>
</dbReference>
<evidence type="ECO:0000313" key="3">
    <source>
        <dbReference type="EMBL" id="KAK8888444.1"/>
    </source>
</evidence>
<feature type="repeat" description="TPR" evidence="1">
    <location>
        <begin position="109"/>
        <end position="142"/>
    </location>
</feature>
<sequence length="303" mass="34794">MNQDGNSSAKNSARISKRKAESSSHRLSRVPQRYSNTKAQIDKNDTYAVSYFKNNPDATIDTRPPEEKLEELDCRLSEYDLETTDKFTYLIHQKSLNYIVYGENSVEALRSHLALGAFYNENHRPQSALRHLQKALALEQTNPVDKNEKIKINVEIAESHLALRSDNRQESLKHIQQATEALKSIVDEPIEDDPQLRYRRDLSKARIFAARAKFDQALSQYEIALNSLDEANESENTNVTAKMYNEMAEVAETAKNTKKACDYYNKAYETFIDLGMEESAAVIQPKVIQFRKKLENEQSNDNY</sequence>
<comment type="caution">
    <text evidence="3">The sequence shown here is derived from an EMBL/GenBank/DDBJ whole genome shotgun (WGS) entry which is preliminary data.</text>
</comment>
<organism evidence="3 4">
    <name type="scientific">Tritrichomonas musculus</name>
    <dbReference type="NCBI Taxonomy" id="1915356"/>
    <lineage>
        <taxon>Eukaryota</taxon>
        <taxon>Metamonada</taxon>
        <taxon>Parabasalia</taxon>
        <taxon>Tritrichomonadida</taxon>
        <taxon>Tritrichomonadidae</taxon>
        <taxon>Tritrichomonas</taxon>
    </lineage>
</organism>
<name>A0ABR2KBG2_9EUKA</name>
<dbReference type="Gene3D" id="1.25.40.10">
    <property type="entry name" value="Tetratricopeptide repeat domain"/>
    <property type="match status" value="2"/>
</dbReference>
<keyword evidence="1" id="KW-0802">TPR repeat</keyword>
<gene>
    <name evidence="3" type="ORF">M9Y10_039521</name>
</gene>
<proteinExistence type="predicted"/>
<protein>
    <recommendedName>
        <fullName evidence="5">TPR Domain containing protein</fullName>
    </recommendedName>
</protein>
<dbReference type="InterPro" id="IPR019734">
    <property type="entry name" value="TPR_rpt"/>
</dbReference>
<accession>A0ABR2KBG2</accession>
<keyword evidence="4" id="KW-1185">Reference proteome</keyword>
<feature type="region of interest" description="Disordered" evidence="2">
    <location>
        <begin position="1"/>
        <end position="38"/>
    </location>
</feature>